<dbReference type="Proteomes" id="UP001341281">
    <property type="component" value="Chromosome 09"/>
</dbReference>
<evidence type="ECO:0000313" key="2">
    <source>
        <dbReference type="Proteomes" id="UP001341281"/>
    </source>
</evidence>
<dbReference type="AlphaFoldDB" id="A0AAQ3XCB3"/>
<reference evidence="1 2" key="1">
    <citation type="submission" date="2024-02" db="EMBL/GenBank/DDBJ databases">
        <title>High-quality chromosome-scale genome assembly of Pensacola bahiagrass (Paspalum notatum Flugge var. saurae).</title>
        <authorList>
            <person name="Vega J.M."/>
            <person name="Podio M."/>
            <person name="Orjuela J."/>
            <person name="Siena L.A."/>
            <person name="Pessino S.C."/>
            <person name="Combes M.C."/>
            <person name="Mariac C."/>
            <person name="Albertini E."/>
            <person name="Pupilli F."/>
            <person name="Ortiz J.P.A."/>
            <person name="Leblanc O."/>
        </authorList>
    </citation>
    <scope>NUCLEOTIDE SEQUENCE [LARGE SCALE GENOMIC DNA]</scope>
    <source>
        <strain evidence="1">R1</strain>
        <tissue evidence="1">Leaf</tissue>
    </source>
</reference>
<accession>A0AAQ3XCB3</accession>
<dbReference type="EMBL" id="CP144753">
    <property type="protein sequence ID" value="WVZ93070.1"/>
    <property type="molecule type" value="Genomic_DNA"/>
</dbReference>
<sequence>MKPLPAPASRLWEASIRKRQTIRRVGSVAPTAAATADASASSSSSSIDAAVLPSLLSVSSSASNTIYQYHNEDDEDSDWCATFLSKVRRLW</sequence>
<gene>
    <name evidence="1" type="ORF">U9M48_039083</name>
</gene>
<protein>
    <submittedName>
        <fullName evidence="1">Uncharacterized protein</fullName>
    </submittedName>
</protein>
<evidence type="ECO:0000313" key="1">
    <source>
        <dbReference type="EMBL" id="WVZ93070.1"/>
    </source>
</evidence>
<proteinExistence type="predicted"/>
<organism evidence="1 2">
    <name type="scientific">Paspalum notatum var. saurae</name>
    <dbReference type="NCBI Taxonomy" id="547442"/>
    <lineage>
        <taxon>Eukaryota</taxon>
        <taxon>Viridiplantae</taxon>
        <taxon>Streptophyta</taxon>
        <taxon>Embryophyta</taxon>
        <taxon>Tracheophyta</taxon>
        <taxon>Spermatophyta</taxon>
        <taxon>Magnoliopsida</taxon>
        <taxon>Liliopsida</taxon>
        <taxon>Poales</taxon>
        <taxon>Poaceae</taxon>
        <taxon>PACMAD clade</taxon>
        <taxon>Panicoideae</taxon>
        <taxon>Andropogonodae</taxon>
        <taxon>Paspaleae</taxon>
        <taxon>Paspalinae</taxon>
        <taxon>Paspalum</taxon>
    </lineage>
</organism>
<name>A0AAQ3XCB3_PASNO</name>
<keyword evidence="2" id="KW-1185">Reference proteome</keyword>